<keyword evidence="3" id="KW-1185">Reference proteome</keyword>
<dbReference type="OrthoDB" id="2377581at2759"/>
<dbReference type="EMBL" id="CAMKVN010005749">
    <property type="protein sequence ID" value="CAI2189317.1"/>
    <property type="molecule type" value="Genomic_DNA"/>
</dbReference>
<evidence type="ECO:0000313" key="3">
    <source>
        <dbReference type="Proteomes" id="UP001153678"/>
    </source>
</evidence>
<name>A0A9W4T1G7_9GLOM</name>
<keyword evidence="1" id="KW-0175">Coiled coil</keyword>
<organism evidence="2 3">
    <name type="scientific">Funneliformis geosporum</name>
    <dbReference type="NCBI Taxonomy" id="1117311"/>
    <lineage>
        <taxon>Eukaryota</taxon>
        <taxon>Fungi</taxon>
        <taxon>Fungi incertae sedis</taxon>
        <taxon>Mucoromycota</taxon>
        <taxon>Glomeromycotina</taxon>
        <taxon>Glomeromycetes</taxon>
        <taxon>Glomerales</taxon>
        <taxon>Glomeraceae</taxon>
        <taxon>Funneliformis</taxon>
    </lineage>
</organism>
<proteinExistence type="predicted"/>
<feature type="coiled-coil region" evidence="1">
    <location>
        <begin position="116"/>
        <end position="150"/>
    </location>
</feature>
<sequence>MAGLAHSFLLLLQYPNFTNLKEISSKSTLFTVDSTNKIQNDFDRTEDNPAKNFIISFLSTYNWLNSVFLQQDAWDFWAVLSHSLIKIDDDIFMFNKEDGYKLPYDDNSSESEEENEEDMCIKVNQLNNKVTELNKKIDDVNNKIDKLLIKVT</sequence>
<evidence type="ECO:0000313" key="2">
    <source>
        <dbReference type="EMBL" id="CAI2189317.1"/>
    </source>
</evidence>
<accession>A0A9W4T1G7</accession>
<reference evidence="2" key="1">
    <citation type="submission" date="2022-08" db="EMBL/GenBank/DDBJ databases">
        <authorList>
            <person name="Kallberg Y."/>
            <person name="Tangrot J."/>
            <person name="Rosling A."/>
        </authorList>
    </citation>
    <scope>NUCLEOTIDE SEQUENCE</scope>
    <source>
        <strain evidence="2">Wild A</strain>
    </source>
</reference>
<comment type="caution">
    <text evidence="2">The sequence shown here is derived from an EMBL/GenBank/DDBJ whole genome shotgun (WGS) entry which is preliminary data.</text>
</comment>
<protein>
    <submittedName>
        <fullName evidence="2">549_t:CDS:1</fullName>
    </submittedName>
</protein>
<gene>
    <name evidence="2" type="ORF">FWILDA_LOCUS14019</name>
</gene>
<dbReference type="AlphaFoldDB" id="A0A9W4T1G7"/>
<dbReference type="Proteomes" id="UP001153678">
    <property type="component" value="Unassembled WGS sequence"/>
</dbReference>
<evidence type="ECO:0000256" key="1">
    <source>
        <dbReference type="SAM" id="Coils"/>
    </source>
</evidence>